<dbReference type="AlphaFoldDB" id="A0A6J6ASQ6"/>
<dbReference type="InterPro" id="IPR002909">
    <property type="entry name" value="IPT_dom"/>
</dbReference>
<dbReference type="InterPro" id="IPR014756">
    <property type="entry name" value="Ig_E-set"/>
</dbReference>
<reference evidence="2" key="1">
    <citation type="submission" date="2020-05" db="EMBL/GenBank/DDBJ databases">
        <authorList>
            <person name="Chiriac C."/>
            <person name="Salcher M."/>
            <person name="Ghai R."/>
            <person name="Kavagutti S V."/>
        </authorList>
    </citation>
    <scope>NUCLEOTIDE SEQUENCE</scope>
</reference>
<dbReference type="InterPro" id="IPR013783">
    <property type="entry name" value="Ig-like_fold"/>
</dbReference>
<protein>
    <submittedName>
        <fullName evidence="2">Unannotated protein</fullName>
    </submittedName>
</protein>
<proteinExistence type="predicted"/>
<feature type="domain" description="IPT/TIG" evidence="1">
    <location>
        <begin position="747"/>
        <end position="829"/>
    </location>
</feature>
<evidence type="ECO:0000313" key="2">
    <source>
        <dbReference type="EMBL" id="CAB4529554.1"/>
    </source>
</evidence>
<accession>A0A6J6ASQ6</accession>
<organism evidence="2">
    <name type="scientific">freshwater metagenome</name>
    <dbReference type="NCBI Taxonomy" id="449393"/>
    <lineage>
        <taxon>unclassified sequences</taxon>
        <taxon>metagenomes</taxon>
        <taxon>ecological metagenomes</taxon>
    </lineage>
</organism>
<dbReference type="SMART" id="SM00429">
    <property type="entry name" value="IPT"/>
    <property type="match status" value="1"/>
</dbReference>
<dbReference type="Gene3D" id="2.60.40.10">
    <property type="entry name" value="Immunoglobulins"/>
    <property type="match status" value="2"/>
</dbReference>
<name>A0A6J6ASQ6_9ZZZZ</name>
<sequence length="830" mass="84425">MSVYFTEDAGGAAWKLEYEYTGQARTYIPVGNLRSTNSFTNPVRGTNGLGGGGGAGSAGLFKITGAQGGSGTAIIKYLTPSETATETMITALVNQESPSGLLTLNVPAKVNVGVYTETITVQDAANSAPYQAVVTITINKATPTVALSLPGAVTTAKYGNPVTISAAASTAGNVLFKYGNTGITACSAVATSAGIATCSWTPSAIGAVTLKATLTPTDTTNYNNSNETSFSVTVGKADTLTVTASNESLTYTGSTALVTKPFTTSGLVSIDSLTAVSMIYSGTANDGTNYSSSTAPTLAGTYVATPDTATAGISTISGNYIGVTTVAGTFTLNRAQNTSSLVYPTVNTNSAVTSPPANNYITFKTGVTDTATTKSRLGNGAISYSSLTSSTCSVDSSTALMSVIQAGSCIVKMTVAEGNNYLADSATATIEIAKGNRTIALTSVTSTLKYSDTATVTTTISDGALDGNITYSLNASPGCTFDSLGGILTATSGTLACTLNATVAEGTNFLTTSTTSALALTIAKANAPVITMDTVTAVSYVPGQRASIIPTYSFKGFKGTDAASSLTLTYGFVSNPFESFSYSDTRTPIDAGTYSITPSAIVMSSGLATNYETPNYAGSAITFTINRIAQDPITIDGINGEVSVPFTLVYRGGNNPTATATFTKVSGAACTITGSGLNATAAGTCGVTVTVPANRNYLAITSDTITVRVRSYVIVPVFIFGNSGTGITIATTTTLTKGDERCSSGCTPTITAISPYEGSEGDLITLTGTNFTDAVRVIFNVFTNAGTFSVDSDTQITVQIPAGLTIGDGTIEVVTPGGTTPRWFDFGVLP</sequence>
<evidence type="ECO:0000259" key="1">
    <source>
        <dbReference type="SMART" id="SM00429"/>
    </source>
</evidence>
<dbReference type="SUPFAM" id="SSF81296">
    <property type="entry name" value="E set domains"/>
    <property type="match status" value="1"/>
</dbReference>
<dbReference type="CDD" id="cd00102">
    <property type="entry name" value="IPT"/>
    <property type="match status" value="1"/>
</dbReference>
<gene>
    <name evidence="2" type="ORF">UFOPK1399_00041</name>
</gene>
<dbReference type="EMBL" id="CAEZSD010000003">
    <property type="protein sequence ID" value="CAB4529554.1"/>
    <property type="molecule type" value="Genomic_DNA"/>
</dbReference>